<feature type="compositionally biased region" description="Polar residues" evidence="1">
    <location>
        <begin position="203"/>
        <end position="213"/>
    </location>
</feature>
<feature type="region of interest" description="Disordered" evidence="1">
    <location>
        <begin position="55"/>
        <end position="81"/>
    </location>
</feature>
<evidence type="ECO:0000313" key="3">
    <source>
        <dbReference type="Proteomes" id="UP001177023"/>
    </source>
</evidence>
<evidence type="ECO:0000313" key="2">
    <source>
        <dbReference type="EMBL" id="CAJ0578677.1"/>
    </source>
</evidence>
<feature type="compositionally biased region" description="Polar residues" evidence="1">
    <location>
        <begin position="456"/>
        <end position="470"/>
    </location>
</feature>
<feature type="compositionally biased region" description="Polar residues" evidence="1">
    <location>
        <begin position="636"/>
        <end position="651"/>
    </location>
</feature>
<dbReference type="AlphaFoldDB" id="A0AA36D0B5"/>
<feature type="compositionally biased region" description="Basic and acidic residues" evidence="1">
    <location>
        <begin position="346"/>
        <end position="370"/>
    </location>
</feature>
<gene>
    <name evidence="2" type="ORF">MSPICULIGERA_LOCUS16920</name>
</gene>
<evidence type="ECO:0000256" key="1">
    <source>
        <dbReference type="SAM" id="MobiDB-lite"/>
    </source>
</evidence>
<feature type="region of interest" description="Disordered" evidence="1">
    <location>
        <begin position="453"/>
        <end position="485"/>
    </location>
</feature>
<proteinExistence type="predicted"/>
<dbReference type="EMBL" id="CATQJA010002654">
    <property type="protein sequence ID" value="CAJ0578677.1"/>
    <property type="molecule type" value="Genomic_DNA"/>
</dbReference>
<feature type="compositionally biased region" description="Basic and acidic residues" evidence="1">
    <location>
        <begin position="473"/>
        <end position="484"/>
    </location>
</feature>
<organism evidence="2 3">
    <name type="scientific">Mesorhabditis spiculigera</name>
    <dbReference type="NCBI Taxonomy" id="96644"/>
    <lineage>
        <taxon>Eukaryota</taxon>
        <taxon>Metazoa</taxon>
        <taxon>Ecdysozoa</taxon>
        <taxon>Nematoda</taxon>
        <taxon>Chromadorea</taxon>
        <taxon>Rhabditida</taxon>
        <taxon>Rhabditina</taxon>
        <taxon>Rhabditomorpha</taxon>
        <taxon>Rhabditoidea</taxon>
        <taxon>Rhabditidae</taxon>
        <taxon>Mesorhabditinae</taxon>
        <taxon>Mesorhabditis</taxon>
    </lineage>
</organism>
<feature type="region of interest" description="Disordered" evidence="1">
    <location>
        <begin position="301"/>
        <end position="396"/>
    </location>
</feature>
<feature type="compositionally biased region" description="Polar residues" evidence="1">
    <location>
        <begin position="120"/>
        <end position="142"/>
    </location>
</feature>
<feature type="region of interest" description="Disordered" evidence="1">
    <location>
        <begin position="629"/>
        <end position="651"/>
    </location>
</feature>
<sequence length="734" mass="81592">MKQLIPTNPFSVPEMMEVADRRPPQPDREMLIRREFQGKARNKMNDVFGTFLEFQNGDTPAAKPSPRHQFRVDSRSNSPTTGLMIDKMVGLVAVEPLPPPDFEENILEQPTTSGSGSSSQNNGIESKPGSSHTNDNNLQPPSSRHRHSSGGPTNRPSTSNHAKPFQKESQKISLQRTALANAEAQNHSKRPDPGERSIAASPAASTSGSQLESGRTPGGGRERKAHKSKETTGRDSNPGSERVPEAVVDTNTASTSAAQNEKAIAEANEKAEAIAAEKKREKERMRLDTERILEIFGTMPGMISPPSVFDDLELSSCSDSDEEPSTSAPELKKEEPTPELTIQKPQPEDLKSEVKIKPEIVRPSKPEKEMNGPAIQKRPPTPEEKMVDNRETRKRKLDDNTSKLDIRALDVAQLEQLISAIIEKKQKEANEGEASTSEAPIPSRDEIMSDVKARTNGPSMPAPSSSNSTPIPVREEHNHVEVRSRNPSNEIDVRNLKATYPDEVTGTISGGEFYDKLARSYKHLGDAYSKKVEADRLKRVLKYTQGIAYYMMAACECKHAERKLLLLESTMAFTQSVIAELEPLAANDSGRLRNMLRRGMAIFNYQHYTTTSKRTQENMEMLLKMEKSNPPRRFTNKTGDGSISSPSTGNPSELIVSRGIHELQNRQLRSMNYLMTAHHLWEKVKLETTPQGEMHLKKLELVTGHRIELDMSIPSMVISILTTAAWLQGEHQIE</sequence>
<keyword evidence="3" id="KW-1185">Reference proteome</keyword>
<feature type="compositionally biased region" description="Polar residues" evidence="1">
    <location>
        <begin position="150"/>
        <end position="161"/>
    </location>
</feature>
<feature type="compositionally biased region" description="Basic and acidic residues" evidence="1">
    <location>
        <begin position="380"/>
        <end position="396"/>
    </location>
</feature>
<reference evidence="2" key="1">
    <citation type="submission" date="2023-06" db="EMBL/GenBank/DDBJ databases">
        <authorList>
            <person name="Delattre M."/>
        </authorList>
    </citation>
    <scope>NUCLEOTIDE SEQUENCE</scope>
    <source>
        <strain evidence="2">AF72</strain>
    </source>
</reference>
<feature type="region of interest" description="Disordered" evidence="1">
    <location>
        <begin position="95"/>
        <end position="261"/>
    </location>
</feature>
<dbReference type="Proteomes" id="UP001177023">
    <property type="component" value="Unassembled WGS sequence"/>
</dbReference>
<protein>
    <submittedName>
        <fullName evidence="2">Uncharacterized protein</fullName>
    </submittedName>
</protein>
<comment type="caution">
    <text evidence="2">The sequence shown here is derived from an EMBL/GenBank/DDBJ whole genome shotgun (WGS) entry which is preliminary data.</text>
</comment>
<accession>A0AA36D0B5</accession>
<name>A0AA36D0B5_9BILA</name>
<feature type="non-terminal residue" evidence="2">
    <location>
        <position position="734"/>
    </location>
</feature>